<dbReference type="EMBL" id="KU064779">
    <property type="protein sequence ID" value="ALO79999.1"/>
    <property type="molecule type" value="Genomic_DNA"/>
</dbReference>
<dbReference type="GeneID" id="26516536"/>
<reference evidence="1 2" key="1">
    <citation type="submission" date="2015-11" db="EMBL/GenBank/DDBJ databases">
        <title>Bacteriophage PPPL-1 effective to Pseudomonas syringae pathovars.</title>
        <authorList>
            <person name="Yu J.-G."/>
            <person name="Lim J.-A."/>
            <person name="Heu S."/>
            <person name="Oh C.-S."/>
        </authorList>
    </citation>
    <scope>NUCLEOTIDE SEQUENCE [LARGE SCALE GENOMIC DNA]</scope>
</reference>
<dbReference type="RefSeq" id="YP_009187984.1">
    <property type="nucleotide sequence ID" value="NC_028661.1"/>
</dbReference>
<evidence type="ECO:0000313" key="1">
    <source>
        <dbReference type="EMBL" id="ALO79999.1"/>
    </source>
</evidence>
<dbReference type="OrthoDB" id="13458at10239"/>
<keyword evidence="2" id="KW-1185">Reference proteome</keyword>
<evidence type="ECO:0000313" key="2">
    <source>
        <dbReference type="Proteomes" id="UP000203372"/>
    </source>
</evidence>
<gene>
    <name evidence="1" type="ORF">PPPL1_039</name>
</gene>
<name>A0A0S2MVR9_9CAUD</name>
<organism evidence="1 2">
    <name type="scientific">Pseudomonas phage PPPL-1</name>
    <dbReference type="NCBI Taxonomy" id="1755692"/>
    <lineage>
        <taxon>Viruses</taxon>
        <taxon>Duplodnaviria</taxon>
        <taxon>Heunggongvirae</taxon>
        <taxon>Uroviricota</taxon>
        <taxon>Caudoviricetes</taxon>
        <taxon>Autographivirales</taxon>
        <taxon>Autotranscriptaviridae</taxon>
        <taxon>Studiervirinae</taxon>
        <taxon>Hennigervirus</taxon>
        <taxon>Hennigervirus PPPL1</taxon>
        <taxon>Ghunavirus PPPL1</taxon>
    </lineage>
</organism>
<proteinExistence type="predicted"/>
<dbReference type="KEGG" id="vg:26516536"/>
<dbReference type="Pfam" id="PF11090">
    <property type="entry name" value="Phage_T7_Gp13"/>
    <property type="match status" value="1"/>
</dbReference>
<protein>
    <submittedName>
        <fullName evidence="1">Internal virion protein A</fullName>
    </submittedName>
</protein>
<dbReference type="InterPro" id="IPR020335">
    <property type="entry name" value="Phage_T7_Gp13"/>
</dbReference>
<dbReference type="Proteomes" id="UP000203372">
    <property type="component" value="Segment"/>
</dbReference>
<accession>A0A0S2MVR9</accession>
<sequence length="146" mass="16414">MLLIKATQAHLVQAAGNLAIHDLDEFHMHQANRNPLDVLPLCLDETTMAIVEGSIVLAVGGSKDCLWFVTTTYVETLPMRDKLTFFRLLKEHLADVRDRVPICKQLTNFVSVINTPHIRLLNALGATWSNVITMSPAGFAFRQFWL</sequence>